<feature type="coiled-coil region" evidence="1">
    <location>
        <begin position="11"/>
        <end position="42"/>
    </location>
</feature>
<proteinExistence type="predicted"/>
<keyword evidence="1" id="KW-0175">Coiled coil</keyword>
<comment type="caution">
    <text evidence="2">The sequence shown here is derived from an EMBL/GenBank/DDBJ whole genome shotgun (WGS) entry which is preliminary data.</text>
</comment>
<accession>A0A164TJH3</accession>
<gene>
    <name evidence="2" type="ORF">APZ42_025006</name>
</gene>
<name>A0A164TJH3_9CRUS</name>
<evidence type="ECO:0000313" key="3">
    <source>
        <dbReference type="Proteomes" id="UP000076858"/>
    </source>
</evidence>
<dbReference type="AlphaFoldDB" id="A0A164TJH3"/>
<protein>
    <submittedName>
        <fullName evidence="2">Uncharacterized protein</fullName>
    </submittedName>
</protein>
<dbReference type="OrthoDB" id="6358826at2759"/>
<reference evidence="2 3" key="1">
    <citation type="submission" date="2016-03" db="EMBL/GenBank/DDBJ databases">
        <title>EvidentialGene: Evidence-directed Construction of Genes on Genomes.</title>
        <authorList>
            <person name="Gilbert D.G."/>
            <person name="Choi J.-H."/>
            <person name="Mockaitis K."/>
            <person name="Colbourne J."/>
            <person name="Pfrender M."/>
        </authorList>
    </citation>
    <scope>NUCLEOTIDE SEQUENCE [LARGE SCALE GENOMIC DNA]</scope>
    <source>
        <strain evidence="2 3">Xinb3</strain>
        <tissue evidence="2">Complete organism</tissue>
    </source>
</reference>
<evidence type="ECO:0000256" key="1">
    <source>
        <dbReference type="SAM" id="Coils"/>
    </source>
</evidence>
<dbReference type="EMBL" id="LRGB01001784">
    <property type="protein sequence ID" value="KZS10509.1"/>
    <property type="molecule type" value="Genomic_DNA"/>
</dbReference>
<dbReference type="Proteomes" id="UP000076858">
    <property type="component" value="Unassembled WGS sequence"/>
</dbReference>
<evidence type="ECO:0000313" key="2">
    <source>
        <dbReference type="EMBL" id="KZS10509.1"/>
    </source>
</evidence>
<keyword evidence="3" id="KW-1185">Reference proteome</keyword>
<organism evidence="2 3">
    <name type="scientific">Daphnia magna</name>
    <dbReference type="NCBI Taxonomy" id="35525"/>
    <lineage>
        <taxon>Eukaryota</taxon>
        <taxon>Metazoa</taxon>
        <taxon>Ecdysozoa</taxon>
        <taxon>Arthropoda</taxon>
        <taxon>Crustacea</taxon>
        <taxon>Branchiopoda</taxon>
        <taxon>Diplostraca</taxon>
        <taxon>Cladocera</taxon>
        <taxon>Anomopoda</taxon>
        <taxon>Daphniidae</taxon>
        <taxon>Daphnia</taxon>
    </lineage>
</organism>
<sequence>MIGKAHEHFLKQKAEKQLIEDRKKIEEEIEKEKEKIRVLSKNVGPTRGEIGKAKGFEKKLTSKPTPTVKKKIMTFQVPSQPQTAEAEHSVYGLSDHEDVHTNQDPMLRDLWLLRSPAQLSKKIFNLKHTWRLIKRPGADSKAWRWTDRINEIFGEDATMKLLHIAEVNDGGGKKKPTPRLDNSTQKKIDWKAEIFDIEKERVEVLKEIASGQAKKTQFLTSAIEKIADNVVKEEWFKTDKKLSLHNHKAIDIFHAAIHFYILMKNSVEFILHQAVRDLETASLV</sequence>